<comment type="cofactor">
    <cofactor evidence="2">
        <name>Mg(2+)</name>
        <dbReference type="ChEBI" id="CHEBI:18420"/>
    </cofactor>
</comment>
<accession>A0ABQ6PBQ3</accession>
<evidence type="ECO:0000256" key="2">
    <source>
        <dbReference type="ARBA" id="ARBA00001946"/>
    </source>
</evidence>
<proteinExistence type="predicted"/>
<evidence type="ECO:0000313" key="9">
    <source>
        <dbReference type="Proteomes" id="UP001187221"/>
    </source>
</evidence>
<dbReference type="PROSITE" id="PS51462">
    <property type="entry name" value="NUDIX"/>
    <property type="match status" value="1"/>
</dbReference>
<dbReference type="Gene3D" id="3.90.79.10">
    <property type="entry name" value="Nucleoside Triphosphate Pyrophosphohydrolase"/>
    <property type="match status" value="1"/>
</dbReference>
<evidence type="ECO:0000313" key="8">
    <source>
        <dbReference type="EMBL" id="GMM62236.1"/>
    </source>
</evidence>
<reference evidence="8 9" key="1">
    <citation type="submission" date="2023-06" db="EMBL/GenBank/DDBJ databases">
        <title>Draft genome sequence of Novosphingobium sp. strain IK01.</title>
        <authorList>
            <person name="Hatamoto M."/>
            <person name="Ikarashi T."/>
            <person name="Yamaguchi T."/>
        </authorList>
    </citation>
    <scope>NUCLEOTIDE SEQUENCE [LARGE SCALE GENOMIC DNA]</scope>
    <source>
        <strain evidence="8 9">IK01</strain>
    </source>
</reference>
<dbReference type="Proteomes" id="UP001187221">
    <property type="component" value="Unassembled WGS sequence"/>
</dbReference>
<dbReference type="SUPFAM" id="SSF55811">
    <property type="entry name" value="Nudix"/>
    <property type="match status" value="1"/>
</dbReference>
<keyword evidence="9" id="KW-1185">Reference proteome</keyword>
<comment type="caution">
    <text evidence="8">The sequence shown here is derived from an EMBL/GenBank/DDBJ whole genome shotgun (WGS) entry which is preliminary data.</text>
</comment>
<evidence type="ECO:0000256" key="6">
    <source>
        <dbReference type="ARBA" id="ARBA00023211"/>
    </source>
</evidence>
<dbReference type="InterPro" id="IPR000086">
    <property type="entry name" value="NUDIX_hydrolase_dom"/>
</dbReference>
<sequence>MGEPAATVIVFRHARETGAAEILLVERSSRLAFAGGATVFPGGKVDPADRALAVHEMARKAREGAGLDPEDVAGRIAAVRETLEETGLLVALVAASGEAAPFTAVSARAARVMLVEEGGALAPVLARFGWSLDLEGLVPWARWWPRDKPGRIFDTRFYLADLGTGAVDLAVDGTENRRLFWASARDALALADKGAIHIIYPTRRNLERLADFPDFAACRAHAQTIPVVPISPRMVLREGCEWLMIPPGHGYPVLGEPLRGAIRD</sequence>
<keyword evidence="3" id="KW-0479">Metal-binding</keyword>
<keyword evidence="4 8" id="KW-0378">Hydrolase</keyword>
<gene>
    <name evidence="8" type="ORF">NUTIK01_30130</name>
</gene>
<protein>
    <submittedName>
        <fullName evidence="8">NUDIX hydrolase</fullName>
    </submittedName>
</protein>
<evidence type="ECO:0000259" key="7">
    <source>
        <dbReference type="PROSITE" id="PS51462"/>
    </source>
</evidence>
<comment type="cofactor">
    <cofactor evidence="1">
        <name>Mn(2+)</name>
        <dbReference type="ChEBI" id="CHEBI:29035"/>
    </cofactor>
</comment>
<evidence type="ECO:0000256" key="5">
    <source>
        <dbReference type="ARBA" id="ARBA00022842"/>
    </source>
</evidence>
<keyword evidence="5" id="KW-0460">Magnesium</keyword>
<dbReference type="InterPro" id="IPR015797">
    <property type="entry name" value="NUDIX_hydrolase-like_dom_sf"/>
</dbReference>
<name>A0ABQ6PBQ3_9SPHN</name>
<dbReference type="InterPro" id="IPR039121">
    <property type="entry name" value="NUDT19"/>
</dbReference>
<dbReference type="EMBL" id="BTFW01000001">
    <property type="protein sequence ID" value="GMM62236.1"/>
    <property type="molecule type" value="Genomic_DNA"/>
</dbReference>
<organism evidence="8 9">
    <name type="scientific">Novosphingobium pituita</name>
    <dbReference type="NCBI Taxonomy" id="3056842"/>
    <lineage>
        <taxon>Bacteria</taxon>
        <taxon>Pseudomonadati</taxon>
        <taxon>Pseudomonadota</taxon>
        <taxon>Alphaproteobacteria</taxon>
        <taxon>Sphingomonadales</taxon>
        <taxon>Sphingomonadaceae</taxon>
        <taxon>Novosphingobium</taxon>
    </lineage>
</organism>
<dbReference type="CDD" id="cd18870">
    <property type="entry name" value="NUDIX_AcylCoAdiphos_Nudt19"/>
    <property type="match status" value="1"/>
</dbReference>
<dbReference type="PANTHER" id="PTHR12318">
    <property type="entry name" value="TESTOSTERONE-REGULATED PROTEIN RP2"/>
    <property type="match status" value="1"/>
</dbReference>
<keyword evidence="6" id="KW-0464">Manganese</keyword>
<dbReference type="PANTHER" id="PTHR12318:SF0">
    <property type="entry name" value="ACYL-COENZYME A DIPHOSPHATASE NUDT19"/>
    <property type="match status" value="1"/>
</dbReference>
<evidence type="ECO:0000256" key="1">
    <source>
        <dbReference type="ARBA" id="ARBA00001936"/>
    </source>
</evidence>
<feature type="domain" description="Nudix hydrolase" evidence="7">
    <location>
        <begin position="1"/>
        <end position="205"/>
    </location>
</feature>
<evidence type="ECO:0000256" key="3">
    <source>
        <dbReference type="ARBA" id="ARBA00022723"/>
    </source>
</evidence>
<evidence type="ECO:0000256" key="4">
    <source>
        <dbReference type="ARBA" id="ARBA00022801"/>
    </source>
</evidence>
<dbReference type="GO" id="GO:0016787">
    <property type="term" value="F:hydrolase activity"/>
    <property type="evidence" value="ECO:0007669"/>
    <property type="project" value="UniProtKB-KW"/>
</dbReference>